<dbReference type="Proteomes" id="UP000594454">
    <property type="component" value="Chromosome 2"/>
</dbReference>
<evidence type="ECO:0000259" key="5">
    <source>
        <dbReference type="SMART" id="SM00644"/>
    </source>
</evidence>
<keyword evidence="2" id="KW-0399">Innate immunity</keyword>
<dbReference type="SMART" id="SM00644">
    <property type="entry name" value="Ami_2"/>
    <property type="match status" value="1"/>
</dbReference>
<dbReference type="InterPro" id="IPR006619">
    <property type="entry name" value="PGRP_domain_met/bac"/>
</dbReference>
<sequence length="356" mass="39512">MGTIPNPNDAIPLPPPDNNALLTLRARNASNSASIPSASNMMPNFYNNPAIQPSSVINLTSSSDVVIGPMTQYQGPVTIYQYMDATVEARAMQANGGVTTNRNNQSTTILQRATKNSTIFIVLLLIVIILAGVAIYFISQSKSPADQDTGSKEIFFGNNYDNTVIPNLGNGHLVIDRIQWGSSDRSVRKHRLEQPIPYVLITHIGVQSVPCYNVYKCSIKMRTIQDAAIAEKNLTDIPANFYVANDGYIYVGRGWDYTNAYANKSLAVCFMGDYIRHQPDEKQLEATQFLLAYGVTNKHIALDYKLVAQNQTKKTKSPGANIYKEVIKWPHWYPCGTENHPKCGEEVGITNWEMNL</sequence>
<feature type="transmembrane region" description="Helical" evidence="4">
    <location>
        <begin position="119"/>
        <end position="138"/>
    </location>
</feature>
<dbReference type="EMBL" id="LR899010">
    <property type="protein sequence ID" value="CAD7082854.1"/>
    <property type="molecule type" value="Genomic_DNA"/>
</dbReference>
<dbReference type="AlphaFoldDB" id="A0A7R8ULT7"/>
<dbReference type="SMART" id="SM00701">
    <property type="entry name" value="PGRP"/>
    <property type="match status" value="1"/>
</dbReference>
<evidence type="ECO:0000256" key="3">
    <source>
        <dbReference type="ARBA" id="ARBA00022859"/>
    </source>
</evidence>
<dbReference type="InParanoid" id="A0A7R8ULT7"/>
<dbReference type="SUPFAM" id="SSF55846">
    <property type="entry name" value="N-acetylmuramoyl-L-alanine amidase-like"/>
    <property type="match status" value="1"/>
</dbReference>
<dbReference type="CDD" id="cd06583">
    <property type="entry name" value="PGRP"/>
    <property type="match status" value="1"/>
</dbReference>
<organism evidence="7 8">
    <name type="scientific">Hermetia illucens</name>
    <name type="common">Black soldier fly</name>
    <dbReference type="NCBI Taxonomy" id="343691"/>
    <lineage>
        <taxon>Eukaryota</taxon>
        <taxon>Metazoa</taxon>
        <taxon>Ecdysozoa</taxon>
        <taxon>Arthropoda</taxon>
        <taxon>Hexapoda</taxon>
        <taxon>Insecta</taxon>
        <taxon>Pterygota</taxon>
        <taxon>Neoptera</taxon>
        <taxon>Endopterygota</taxon>
        <taxon>Diptera</taxon>
        <taxon>Brachycera</taxon>
        <taxon>Stratiomyomorpha</taxon>
        <taxon>Stratiomyidae</taxon>
        <taxon>Hermetiinae</taxon>
        <taxon>Hermetia</taxon>
    </lineage>
</organism>
<keyword evidence="4" id="KW-0812">Transmembrane</keyword>
<dbReference type="Gene3D" id="3.40.80.10">
    <property type="entry name" value="Peptidoglycan recognition protein-like"/>
    <property type="match status" value="1"/>
</dbReference>
<dbReference type="PANTHER" id="PTHR11022:SF76">
    <property type="entry name" value="PEPTIDOGLYCAN-RECOGNITION PROTEIN LA"/>
    <property type="match status" value="1"/>
</dbReference>
<keyword evidence="3" id="KW-0391">Immunity</keyword>
<dbReference type="GO" id="GO:0008270">
    <property type="term" value="F:zinc ion binding"/>
    <property type="evidence" value="ECO:0007669"/>
    <property type="project" value="InterPro"/>
</dbReference>
<dbReference type="GO" id="GO:0045087">
    <property type="term" value="P:innate immune response"/>
    <property type="evidence" value="ECO:0007669"/>
    <property type="project" value="UniProtKB-KW"/>
</dbReference>
<accession>A0A7R8ULT7</accession>
<evidence type="ECO:0000259" key="6">
    <source>
        <dbReference type="SMART" id="SM00701"/>
    </source>
</evidence>
<evidence type="ECO:0000256" key="2">
    <source>
        <dbReference type="ARBA" id="ARBA00022588"/>
    </source>
</evidence>
<gene>
    <name evidence="7" type="ORF">HERILL_LOCUS5857</name>
</gene>
<evidence type="ECO:0000313" key="8">
    <source>
        <dbReference type="Proteomes" id="UP000594454"/>
    </source>
</evidence>
<dbReference type="OMA" id="GVQSQPC"/>
<dbReference type="OrthoDB" id="10001926at2759"/>
<name>A0A7R8ULT7_HERIL</name>
<evidence type="ECO:0000256" key="4">
    <source>
        <dbReference type="SAM" id="Phobius"/>
    </source>
</evidence>
<evidence type="ECO:0000313" key="7">
    <source>
        <dbReference type="EMBL" id="CAD7082854.1"/>
    </source>
</evidence>
<dbReference type="PANTHER" id="PTHR11022">
    <property type="entry name" value="PEPTIDOGLYCAN RECOGNITION PROTEIN"/>
    <property type="match status" value="1"/>
</dbReference>
<protein>
    <recommendedName>
        <fullName evidence="9">Peptidoglycan-recognition protein LA</fullName>
    </recommendedName>
</protein>
<keyword evidence="4" id="KW-1133">Transmembrane helix</keyword>
<evidence type="ECO:0008006" key="9">
    <source>
        <dbReference type="Google" id="ProtNLM"/>
    </source>
</evidence>
<dbReference type="GO" id="GO:0009253">
    <property type="term" value="P:peptidoglycan catabolic process"/>
    <property type="evidence" value="ECO:0007669"/>
    <property type="project" value="InterPro"/>
</dbReference>
<keyword evidence="8" id="KW-1185">Reference proteome</keyword>
<proteinExistence type="inferred from homology"/>
<feature type="domain" description="N-acetylmuramoyl-L-alanine amidase" evidence="5">
    <location>
        <begin position="184"/>
        <end position="319"/>
    </location>
</feature>
<comment type="similarity">
    <text evidence="1">Belongs to the N-acetylmuramoyl-L-alanine amidase 2 family.</text>
</comment>
<feature type="domain" description="Peptidoglycan recognition protein family" evidence="6">
    <location>
        <begin position="172"/>
        <end position="313"/>
    </location>
</feature>
<dbReference type="InterPro" id="IPR002502">
    <property type="entry name" value="Amidase_domain"/>
</dbReference>
<reference evidence="7 8" key="1">
    <citation type="submission" date="2020-11" db="EMBL/GenBank/DDBJ databases">
        <authorList>
            <person name="Wallbank WR R."/>
            <person name="Pardo Diaz C."/>
            <person name="Kozak K."/>
            <person name="Martin S."/>
            <person name="Jiggins C."/>
            <person name="Moest M."/>
            <person name="Warren A I."/>
            <person name="Generalovic N T."/>
            <person name="Byers J.R.P. K."/>
            <person name="Montejo-Kovacevich G."/>
            <person name="Yen C E."/>
        </authorList>
    </citation>
    <scope>NUCLEOTIDE SEQUENCE [LARGE SCALE GENOMIC DNA]</scope>
</reference>
<dbReference type="Pfam" id="PF01510">
    <property type="entry name" value="Amidase_2"/>
    <property type="match status" value="1"/>
</dbReference>
<evidence type="ECO:0000256" key="1">
    <source>
        <dbReference type="ARBA" id="ARBA00007553"/>
    </source>
</evidence>
<dbReference type="InterPro" id="IPR015510">
    <property type="entry name" value="PGRP"/>
</dbReference>
<dbReference type="InterPro" id="IPR036505">
    <property type="entry name" value="Amidase/PGRP_sf"/>
</dbReference>
<dbReference type="FunCoup" id="A0A7R8ULT7">
    <property type="interactions" value="243"/>
</dbReference>
<keyword evidence="4" id="KW-0472">Membrane</keyword>
<dbReference type="GO" id="GO:0008745">
    <property type="term" value="F:N-acetylmuramoyl-L-alanine amidase activity"/>
    <property type="evidence" value="ECO:0007669"/>
    <property type="project" value="InterPro"/>
</dbReference>